<dbReference type="Proteomes" id="UP000281406">
    <property type="component" value="Unassembled WGS sequence"/>
</dbReference>
<keyword evidence="4" id="KW-1185">Reference proteome</keyword>
<dbReference type="InterPro" id="IPR051261">
    <property type="entry name" value="NLR"/>
</dbReference>
<dbReference type="OrthoDB" id="120976at2759"/>
<proteinExistence type="predicted"/>
<dbReference type="Pfam" id="PF13516">
    <property type="entry name" value="LRR_6"/>
    <property type="match status" value="2"/>
</dbReference>
<dbReference type="AlphaFoldDB" id="A0A3N0YUN3"/>
<keyword evidence="2" id="KW-0677">Repeat</keyword>
<dbReference type="SUPFAM" id="SSF52047">
    <property type="entry name" value="RNI-like"/>
    <property type="match status" value="1"/>
</dbReference>
<comment type="caution">
    <text evidence="3">The sequence shown here is derived from an EMBL/GenBank/DDBJ whole genome shotgun (WGS) entry which is preliminary data.</text>
</comment>
<gene>
    <name evidence="3" type="ORF">DPX16_6310</name>
</gene>
<reference evidence="3 4" key="1">
    <citation type="submission" date="2018-10" db="EMBL/GenBank/DDBJ databases">
        <title>Genome assembly for a Yunnan-Guizhou Plateau 3E fish, Anabarilius grahami (Regan), and its evolutionary and genetic applications.</title>
        <authorList>
            <person name="Jiang W."/>
        </authorList>
    </citation>
    <scope>NUCLEOTIDE SEQUENCE [LARGE SCALE GENOMIC DNA]</scope>
    <source>
        <strain evidence="3">AG-KIZ</strain>
        <tissue evidence="3">Muscle</tissue>
    </source>
</reference>
<evidence type="ECO:0000256" key="2">
    <source>
        <dbReference type="ARBA" id="ARBA00022737"/>
    </source>
</evidence>
<dbReference type="SMART" id="SM00368">
    <property type="entry name" value="LRR_RI"/>
    <property type="match status" value="4"/>
</dbReference>
<sequence length="175" mass="19295">MKMPIHLKNGESLFDQSSLERSDSPVPSVLSMKSDKSMKMPIHFKNGSLFDQSLKNCGVTEAGCVFLSSALSLNPSHLKVLDLSWNDIGDSGVKQLCASLKKVQCALEILKLNNCNITHKSCAALASVLQTDSSLKELSLRKNELQDSGVMLFSVGLRHPRCKLEILRQDDSEYL</sequence>
<name>A0A3N0YUN3_ANAGA</name>
<evidence type="ECO:0000256" key="1">
    <source>
        <dbReference type="ARBA" id="ARBA00022614"/>
    </source>
</evidence>
<dbReference type="InterPro" id="IPR001611">
    <property type="entry name" value="Leu-rich_rpt"/>
</dbReference>
<dbReference type="Gene3D" id="3.80.10.10">
    <property type="entry name" value="Ribonuclease Inhibitor"/>
    <property type="match status" value="1"/>
</dbReference>
<accession>A0A3N0YUN3</accession>
<evidence type="ECO:0000313" key="3">
    <source>
        <dbReference type="EMBL" id="ROL49902.1"/>
    </source>
</evidence>
<dbReference type="EMBL" id="RJVU01024579">
    <property type="protein sequence ID" value="ROL49902.1"/>
    <property type="molecule type" value="Genomic_DNA"/>
</dbReference>
<keyword evidence="1" id="KW-0433">Leucine-rich repeat</keyword>
<dbReference type="PANTHER" id="PTHR24106">
    <property type="entry name" value="NACHT, LRR AND CARD DOMAINS-CONTAINING"/>
    <property type="match status" value="1"/>
</dbReference>
<organism evidence="3 4">
    <name type="scientific">Anabarilius grahami</name>
    <name type="common">Kanglang fish</name>
    <name type="synonym">Barilius grahami</name>
    <dbReference type="NCBI Taxonomy" id="495550"/>
    <lineage>
        <taxon>Eukaryota</taxon>
        <taxon>Metazoa</taxon>
        <taxon>Chordata</taxon>
        <taxon>Craniata</taxon>
        <taxon>Vertebrata</taxon>
        <taxon>Euteleostomi</taxon>
        <taxon>Actinopterygii</taxon>
        <taxon>Neopterygii</taxon>
        <taxon>Teleostei</taxon>
        <taxon>Ostariophysi</taxon>
        <taxon>Cypriniformes</taxon>
        <taxon>Xenocyprididae</taxon>
        <taxon>Xenocypridinae</taxon>
        <taxon>Xenocypridinae incertae sedis</taxon>
        <taxon>Anabarilius</taxon>
    </lineage>
</organism>
<evidence type="ECO:0000313" key="4">
    <source>
        <dbReference type="Proteomes" id="UP000281406"/>
    </source>
</evidence>
<protein>
    <submittedName>
        <fullName evidence="3">Ribonuclease inhibitor</fullName>
    </submittedName>
</protein>
<dbReference type="InterPro" id="IPR032675">
    <property type="entry name" value="LRR_dom_sf"/>
</dbReference>